<feature type="compositionally biased region" description="Basic residues" evidence="1">
    <location>
        <begin position="139"/>
        <end position="164"/>
    </location>
</feature>
<dbReference type="EMBL" id="CM029051">
    <property type="protein sequence ID" value="KAG2560710.1"/>
    <property type="molecule type" value="Genomic_DNA"/>
</dbReference>
<proteinExistence type="predicted"/>
<sequence>MLPMVWRVFFFHHEGHLPARAYPPNPARQSRCRHPLLSFRVSHLQAAAPPSQHAPRDQGHAAAGALRDRAWRERQPGPLPTSRVVRPGPALRLLLVLRRQGHRGQAPSRRRRRGPPAAQARRPSRSTTRSRPSRPPAARARRSRRSTTRRRWLARTARRRRRHPPAPPSSEQRAAAASGADTISKRWRRRRCRSSTSSSSTRRPPVNPFLLPVQEGHLYCLMCSALAGVIFMHLPWKHFSHRSQQVQKSS</sequence>
<dbReference type="Proteomes" id="UP000823388">
    <property type="component" value="Chromosome 8K"/>
</dbReference>
<accession>A0A8T0PGI2</accession>
<dbReference type="AlphaFoldDB" id="A0A8T0PGI2"/>
<keyword evidence="3" id="KW-1185">Reference proteome</keyword>
<evidence type="ECO:0000256" key="1">
    <source>
        <dbReference type="SAM" id="MobiDB-lite"/>
    </source>
</evidence>
<evidence type="ECO:0000313" key="2">
    <source>
        <dbReference type="EMBL" id="KAG2560710.1"/>
    </source>
</evidence>
<feature type="region of interest" description="Disordered" evidence="1">
    <location>
        <begin position="46"/>
        <end position="66"/>
    </location>
</feature>
<organism evidence="2 3">
    <name type="scientific">Panicum virgatum</name>
    <name type="common">Blackwell switchgrass</name>
    <dbReference type="NCBI Taxonomy" id="38727"/>
    <lineage>
        <taxon>Eukaryota</taxon>
        <taxon>Viridiplantae</taxon>
        <taxon>Streptophyta</taxon>
        <taxon>Embryophyta</taxon>
        <taxon>Tracheophyta</taxon>
        <taxon>Spermatophyta</taxon>
        <taxon>Magnoliopsida</taxon>
        <taxon>Liliopsida</taxon>
        <taxon>Poales</taxon>
        <taxon>Poaceae</taxon>
        <taxon>PACMAD clade</taxon>
        <taxon>Panicoideae</taxon>
        <taxon>Panicodae</taxon>
        <taxon>Paniceae</taxon>
        <taxon>Panicinae</taxon>
        <taxon>Panicum</taxon>
        <taxon>Panicum sect. Hiantes</taxon>
    </lineage>
</organism>
<reference evidence="2" key="1">
    <citation type="submission" date="2020-05" db="EMBL/GenBank/DDBJ databases">
        <title>WGS assembly of Panicum virgatum.</title>
        <authorList>
            <person name="Lovell J.T."/>
            <person name="Jenkins J."/>
            <person name="Shu S."/>
            <person name="Juenger T.E."/>
            <person name="Schmutz J."/>
        </authorList>
    </citation>
    <scope>NUCLEOTIDE SEQUENCE</scope>
    <source>
        <strain evidence="2">AP13</strain>
    </source>
</reference>
<protein>
    <submittedName>
        <fullName evidence="2">Uncharacterized protein</fullName>
    </submittedName>
</protein>
<feature type="region of interest" description="Disordered" evidence="1">
    <location>
        <begin position="98"/>
        <end position="207"/>
    </location>
</feature>
<name>A0A8T0PGI2_PANVG</name>
<comment type="caution">
    <text evidence="2">The sequence shown here is derived from an EMBL/GenBank/DDBJ whole genome shotgun (WGS) entry which is preliminary data.</text>
</comment>
<evidence type="ECO:0000313" key="3">
    <source>
        <dbReference type="Proteomes" id="UP000823388"/>
    </source>
</evidence>
<feature type="compositionally biased region" description="Low complexity" evidence="1">
    <location>
        <begin position="115"/>
        <end position="130"/>
    </location>
</feature>
<dbReference type="EMBL" id="CM029051">
    <property type="protein sequence ID" value="KAG2560709.1"/>
    <property type="molecule type" value="Genomic_DNA"/>
</dbReference>
<feature type="compositionally biased region" description="Low complexity" evidence="1">
    <location>
        <begin position="194"/>
        <end position="203"/>
    </location>
</feature>
<gene>
    <name evidence="2" type="ORF">PVAP13_8KG094700</name>
</gene>